<dbReference type="NCBIfam" id="TIGR00214">
    <property type="entry name" value="lipB"/>
    <property type="match status" value="1"/>
</dbReference>
<name>A0A0M3T342_9HYPH</name>
<protein>
    <recommendedName>
        <fullName evidence="5 6">Octanoyltransferase</fullName>
        <ecNumber evidence="5 6">2.3.1.181</ecNumber>
    </recommendedName>
    <alternativeName>
        <fullName evidence="5">Lipoate-protein ligase B</fullName>
    </alternativeName>
    <alternativeName>
        <fullName evidence="5">Lipoyl/octanoyl transferase</fullName>
    </alternativeName>
    <alternativeName>
        <fullName evidence="5">Octanoyl-[acyl-carrier-protein]-protein N-octanoyltransferase</fullName>
    </alternativeName>
</protein>
<dbReference type="GO" id="GO:0009249">
    <property type="term" value="P:protein lipoylation"/>
    <property type="evidence" value="ECO:0007669"/>
    <property type="project" value="InterPro"/>
</dbReference>
<dbReference type="RefSeq" id="WP_053944316.1">
    <property type="nucleotide sequence ID" value="NZ_CP010401.1"/>
</dbReference>
<dbReference type="PANTHER" id="PTHR10993:SF7">
    <property type="entry name" value="LIPOYLTRANSFERASE 2, MITOCHONDRIAL-RELATED"/>
    <property type="match status" value="1"/>
</dbReference>
<dbReference type="EMBL" id="CP010401">
    <property type="protein sequence ID" value="ALE03825.1"/>
    <property type="molecule type" value="Genomic_DNA"/>
</dbReference>
<dbReference type="PANTHER" id="PTHR10993">
    <property type="entry name" value="OCTANOYLTRANSFERASE"/>
    <property type="match status" value="1"/>
</dbReference>
<evidence type="ECO:0000313" key="12">
    <source>
        <dbReference type="Proteomes" id="UP000057213"/>
    </source>
</evidence>
<dbReference type="Proteomes" id="UP000057213">
    <property type="component" value="Chromosome"/>
</dbReference>
<dbReference type="PIRSF" id="PIRSF016262">
    <property type="entry name" value="LPLase"/>
    <property type="match status" value="1"/>
</dbReference>
<evidence type="ECO:0000256" key="8">
    <source>
        <dbReference type="PIRSR" id="PIRSR016262-2"/>
    </source>
</evidence>
<dbReference type="Pfam" id="PF21948">
    <property type="entry name" value="LplA-B_cat"/>
    <property type="match status" value="1"/>
</dbReference>
<dbReference type="InterPro" id="IPR045864">
    <property type="entry name" value="aa-tRNA-synth_II/BPL/LPL"/>
</dbReference>
<dbReference type="GO" id="GO:0033819">
    <property type="term" value="F:lipoyl(octanoyl) transferase activity"/>
    <property type="evidence" value="ECO:0007669"/>
    <property type="project" value="UniProtKB-EC"/>
</dbReference>
<feature type="active site" description="Acyl-thioester intermediate" evidence="5 7">
    <location>
        <position position="204"/>
    </location>
</feature>
<evidence type="ECO:0000259" key="10">
    <source>
        <dbReference type="PROSITE" id="PS51733"/>
    </source>
</evidence>
<comment type="miscellaneous">
    <text evidence="5">In the reaction, the free carboxyl group of octanoic acid is attached via an amide linkage to the epsilon-amino group of a specific lysine residue of lipoyl domains of lipoate-dependent enzymes.</text>
</comment>
<dbReference type="UniPathway" id="UPA00538">
    <property type="reaction ID" value="UER00592"/>
</dbReference>
<evidence type="ECO:0000256" key="3">
    <source>
        <dbReference type="ARBA" id="ARBA00023315"/>
    </source>
</evidence>
<organism evidence="11 12">
    <name type="scientific">Bartonella ancashensis</name>
    <dbReference type="NCBI Taxonomy" id="1318743"/>
    <lineage>
        <taxon>Bacteria</taxon>
        <taxon>Pseudomonadati</taxon>
        <taxon>Pseudomonadota</taxon>
        <taxon>Alphaproteobacteria</taxon>
        <taxon>Hyphomicrobiales</taxon>
        <taxon>Bartonellaceae</taxon>
        <taxon>Bartonella</taxon>
    </lineage>
</organism>
<proteinExistence type="inferred from homology"/>
<dbReference type="EC" id="2.3.1.181" evidence="5 6"/>
<dbReference type="GO" id="GO:0005737">
    <property type="term" value="C:cytoplasm"/>
    <property type="evidence" value="ECO:0007669"/>
    <property type="project" value="UniProtKB-SubCell"/>
</dbReference>
<evidence type="ECO:0000256" key="1">
    <source>
        <dbReference type="ARBA" id="ARBA00004821"/>
    </source>
</evidence>
<evidence type="ECO:0000256" key="5">
    <source>
        <dbReference type="HAMAP-Rule" id="MF_00013"/>
    </source>
</evidence>
<feature type="binding site" evidence="5 8">
    <location>
        <begin position="186"/>
        <end position="188"/>
    </location>
    <ligand>
        <name>substrate</name>
    </ligand>
</feature>
<dbReference type="SUPFAM" id="SSF55681">
    <property type="entry name" value="Class II aaRS and biotin synthetases"/>
    <property type="match status" value="1"/>
</dbReference>
<dbReference type="InterPro" id="IPR020605">
    <property type="entry name" value="Octanoyltransferase_CS"/>
</dbReference>
<reference evidence="11 12" key="1">
    <citation type="journal article" date="2015" name="Genome Announc.">
        <title>Complete Genome Sequence of Bartonella ancashensis Strain 20.00, Isolated from the Blood of a Patient with Verruga Peruana.</title>
        <authorList>
            <person name="Hang J."/>
            <person name="Mullins K.E."/>
            <person name="Clifford R.J."/>
            <person name="Onmus-Leone F."/>
            <person name="Yang Y."/>
            <person name="Jiang J."/>
            <person name="Leguia M."/>
            <person name="Kasper M.R."/>
            <person name="Maguina C."/>
            <person name="Lesho E.P."/>
            <person name="Jarman R.G."/>
            <person name="Richards A.L."/>
            <person name="Blazes D."/>
        </authorList>
    </citation>
    <scope>NUCLEOTIDE SEQUENCE [LARGE SCALE GENOMIC DNA]</scope>
    <source>
        <strain evidence="11 12">20.00</strain>
    </source>
</reference>
<comment type="function">
    <text evidence="4 5 6">Catalyzes the transfer of endogenously produced octanoic acid from octanoyl-acyl-carrier-protein onto the lipoyl domains of lipoate-dependent enzymes. Lipoyl-ACP can also act as a substrate although octanoyl-ACP is likely to be the physiological substrate.</text>
</comment>
<dbReference type="OrthoDB" id="9787061at2"/>
<comment type="catalytic activity">
    <reaction evidence="5 6">
        <text>octanoyl-[ACP] + L-lysyl-[protein] = N(6)-octanoyl-L-lysyl-[protein] + holo-[ACP] + H(+)</text>
        <dbReference type="Rhea" id="RHEA:17665"/>
        <dbReference type="Rhea" id="RHEA-COMP:9636"/>
        <dbReference type="Rhea" id="RHEA-COMP:9685"/>
        <dbReference type="Rhea" id="RHEA-COMP:9752"/>
        <dbReference type="Rhea" id="RHEA-COMP:9928"/>
        <dbReference type="ChEBI" id="CHEBI:15378"/>
        <dbReference type="ChEBI" id="CHEBI:29969"/>
        <dbReference type="ChEBI" id="CHEBI:64479"/>
        <dbReference type="ChEBI" id="CHEBI:78463"/>
        <dbReference type="ChEBI" id="CHEBI:78809"/>
        <dbReference type="EC" id="2.3.1.181"/>
    </reaction>
</comment>
<keyword evidence="5" id="KW-0963">Cytoplasm</keyword>
<dbReference type="STRING" id="1318743.PU02_1011"/>
<comment type="subcellular location">
    <subcellularLocation>
        <location evidence="5">Cytoplasm</location>
    </subcellularLocation>
</comment>
<comment type="similarity">
    <text evidence="5 6">Belongs to the LipB family.</text>
</comment>
<evidence type="ECO:0000256" key="2">
    <source>
        <dbReference type="ARBA" id="ARBA00022679"/>
    </source>
</evidence>
<dbReference type="NCBIfam" id="NF010921">
    <property type="entry name" value="PRK14341.1"/>
    <property type="match status" value="1"/>
</dbReference>
<gene>
    <name evidence="5" type="primary">lipB</name>
    <name evidence="11" type="ORF">PU02_1011</name>
</gene>
<dbReference type="AlphaFoldDB" id="A0A0M3T342"/>
<keyword evidence="12" id="KW-1185">Reference proteome</keyword>
<dbReference type="PROSITE" id="PS51733">
    <property type="entry name" value="BPL_LPL_CATALYTIC"/>
    <property type="match status" value="1"/>
</dbReference>
<dbReference type="PROSITE" id="PS01313">
    <property type="entry name" value="LIPB"/>
    <property type="match status" value="1"/>
</dbReference>
<dbReference type="KEGG" id="banc:PU02_1011"/>
<dbReference type="InterPro" id="IPR004143">
    <property type="entry name" value="BPL_LPL_catalytic"/>
</dbReference>
<feature type="domain" description="BPL/LPL catalytic" evidence="10">
    <location>
        <begin position="54"/>
        <end position="242"/>
    </location>
</feature>
<dbReference type="CDD" id="cd16444">
    <property type="entry name" value="LipB"/>
    <property type="match status" value="1"/>
</dbReference>
<dbReference type="HAMAP" id="MF_00013">
    <property type="entry name" value="LipB"/>
    <property type="match status" value="1"/>
</dbReference>
<evidence type="ECO:0000313" key="11">
    <source>
        <dbReference type="EMBL" id="ALE03825.1"/>
    </source>
</evidence>
<feature type="site" description="Lowers pKa of active site Cys" evidence="5 9">
    <location>
        <position position="170"/>
    </location>
</feature>
<dbReference type="InterPro" id="IPR000544">
    <property type="entry name" value="Octanoyltransferase"/>
</dbReference>
<accession>A0A0M3T342</accession>
<feature type="binding site" evidence="5 8">
    <location>
        <begin position="173"/>
        <end position="175"/>
    </location>
    <ligand>
        <name>substrate</name>
    </ligand>
</feature>
<evidence type="ECO:0000256" key="9">
    <source>
        <dbReference type="PIRSR" id="PIRSR016262-3"/>
    </source>
</evidence>
<evidence type="ECO:0000256" key="6">
    <source>
        <dbReference type="PIRNR" id="PIRNR016262"/>
    </source>
</evidence>
<dbReference type="PATRIC" id="fig|1318743.3.peg.1025"/>
<feature type="binding site" evidence="5 8">
    <location>
        <begin position="93"/>
        <end position="100"/>
    </location>
    <ligand>
        <name>substrate</name>
    </ligand>
</feature>
<sequence>MTNKLNRPHPTQFQHHFKTLKSTSPVEWKVSDGLVEYPEALLYMQKHVENISLEIANEQVWLLEHPPLYTSGTSAKKKDLLSPHLFPVYEAGRGGEFTYHGPGQRIAYIMLDLKRRKQDIRAFISALEQWIIQMLAQFNIKGERRADRIGVWIVRSDRPQTINGTKAEDKIAAIGIRVRKWVSFHGVSINVNTNLEHYAGIIPCGITNHGITSFLDLGLPITMHDVDIALKKSFEQIFGPVIDIS</sequence>
<dbReference type="NCBIfam" id="NF010925">
    <property type="entry name" value="PRK14345.1"/>
    <property type="match status" value="1"/>
</dbReference>
<evidence type="ECO:0000256" key="7">
    <source>
        <dbReference type="PIRSR" id="PIRSR016262-1"/>
    </source>
</evidence>
<dbReference type="Gene3D" id="3.30.930.10">
    <property type="entry name" value="Bira Bifunctional Protein, Domain 2"/>
    <property type="match status" value="1"/>
</dbReference>
<keyword evidence="3 5" id="KW-0012">Acyltransferase</keyword>
<keyword evidence="2 5" id="KW-0808">Transferase</keyword>
<evidence type="ECO:0000256" key="4">
    <source>
        <dbReference type="ARBA" id="ARBA00024732"/>
    </source>
</evidence>
<comment type="pathway">
    <text evidence="1 5 6">Protein modification; protein lipoylation via endogenous pathway; protein N(6)-(lipoyl)lysine from octanoyl-[acyl-carrier-protein]: step 1/2.</text>
</comment>